<protein>
    <submittedName>
        <fullName evidence="2">3498_t:CDS:1</fullName>
    </submittedName>
</protein>
<organism evidence="2 3">
    <name type="scientific">Racocetra fulgida</name>
    <dbReference type="NCBI Taxonomy" id="60492"/>
    <lineage>
        <taxon>Eukaryota</taxon>
        <taxon>Fungi</taxon>
        <taxon>Fungi incertae sedis</taxon>
        <taxon>Mucoromycota</taxon>
        <taxon>Glomeromycotina</taxon>
        <taxon>Glomeromycetes</taxon>
        <taxon>Diversisporales</taxon>
        <taxon>Gigasporaceae</taxon>
        <taxon>Racocetra</taxon>
    </lineage>
</organism>
<dbReference type="SMART" id="SM01069">
    <property type="entry name" value="CDC37_C"/>
    <property type="match status" value="1"/>
</dbReference>
<feature type="non-terminal residue" evidence="2">
    <location>
        <position position="1"/>
    </location>
</feature>
<dbReference type="AlphaFoldDB" id="A0A9N9JJ11"/>
<accession>A0A9N9JJ11</accession>
<dbReference type="InterPro" id="IPR013873">
    <property type="entry name" value="Cdc37_C"/>
</dbReference>
<evidence type="ECO:0000313" key="3">
    <source>
        <dbReference type="Proteomes" id="UP000789396"/>
    </source>
</evidence>
<evidence type="ECO:0000313" key="2">
    <source>
        <dbReference type="EMBL" id="CAG8784964.1"/>
    </source>
</evidence>
<feature type="domain" description="Cdc37 C-terminal" evidence="1">
    <location>
        <begin position="18"/>
        <end position="98"/>
    </location>
</feature>
<sequence>QVEQIQIEVTDPNTSLNVRIPDGNSEDEEEKARYQLFLTLPEDFQDALKTGELTKINKVLGEMTVEEAERVLDICGKAGVLSLEGGIIDATQGQTIPGQVIDKDE</sequence>
<dbReference type="OrthoDB" id="440202at2759"/>
<proteinExistence type="predicted"/>
<keyword evidence="3" id="KW-1185">Reference proteome</keyword>
<comment type="caution">
    <text evidence="2">The sequence shown here is derived from an EMBL/GenBank/DDBJ whole genome shotgun (WGS) entry which is preliminary data.</text>
</comment>
<reference evidence="2" key="1">
    <citation type="submission" date="2021-06" db="EMBL/GenBank/DDBJ databases">
        <authorList>
            <person name="Kallberg Y."/>
            <person name="Tangrot J."/>
            <person name="Rosling A."/>
        </authorList>
    </citation>
    <scope>NUCLEOTIDE SEQUENCE</scope>
    <source>
        <strain evidence="2">IN212</strain>
    </source>
</reference>
<gene>
    <name evidence="2" type="ORF">RFULGI_LOCUS16160</name>
</gene>
<dbReference type="EMBL" id="CAJVPZ010055794">
    <property type="protein sequence ID" value="CAG8784964.1"/>
    <property type="molecule type" value="Genomic_DNA"/>
</dbReference>
<name>A0A9N9JJ11_9GLOM</name>
<evidence type="ECO:0000259" key="1">
    <source>
        <dbReference type="SMART" id="SM01069"/>
    </source>
</evidence>
<dbReference type="Proteomes" id="UP000789396">
    <property type="component" value="Unassembled WGS sequence"/>
</dbReference>
<dbReference type="Pfam" id="PF08564">
    <property type="entry name" value="CDC37_C"/>
    <property type="match status" value="1"/>
</dbReference>
<dbReference type="SUPFAM" id="SSF101391">
    <property type="entry name" value="Hsp90 co-chaperone CDC37"/>
    <property type="match status" value="1"/>
</dbReference>